<dbReference type="AlphaFoldDB" id="A0A161JW80"/>
<dbReference type="EMBL" id="AP017424">
    <property type="protein sequence ID" value="BAU84402.1"/>
    <property type="molecule type" value="Genomic_DNA"/>
</dbReference>
<keyword evidence="2" id="KW-1185">Reference proteome</keyword>
<gene>
    <name evidence="1" type="ORF">SLA_3493</name>
</gene>
<protein>
    <submittedName>
        <fullName evidence="1">Uncharacterized protein</fullName>
    </submittedName>
</protein>
<organism evidence="1 2">
    <name type="scientific">Streptomyces laurentii</name>
    <dbReference type="NCBI Taxonomy" id="39478"/>
    <lineage>
        <taxon>Bacteria</taxon>
        <taxon>Bacillati</taxon>
        <taxon>Actinomycetota</taxon>
        <taxon>Actinomycetes</taxon>
        <taxon>Kitasatosporales</taxon>
        <taxon>Streptomycetaceae</taxon>
        <taxon>Streptomyces</taxon>
    </lineage>
</organism>
<evidence type="ECO:0000313" key="2">
    <source>
        <dbReference type="Proteomes" id="UP000217676"/>
    </source>
</evidence>
<dbReference type="Proteomes" id="UP000217676">
    <property type="component" value="Chromosome"/>
</dbReference>
<sequence length="136" mass="14526">MLGVPVAFVVWFMFVWDGPGGSEPTDCAQAMDWAGATLPKTSRDARCTEASWMDVYDHIAFRMPANEAAGWVAGTWPAGEAETRFRDPGDDFCVHLESDEGQIAAYDGPGAPAGVDVSVRYEGGDTALVTVTAFTT</sequence>
<reference evidence="1 2" key="1">
    <citation type="journal article" date="2016" name="Genome Announc.">
        <title>Complete Genome Sequence of Thiostrepton-Producing Streptomyces laurentii ATCC 31255.</title>
        <authorList>
            <person name="Doi K."/>
            <person name="Fujino Y."/>
            <person name="Nagayoshi Y."/>
            <person name="Ohshima T."/>
            <person name="Ogata S."/>
        </authorList>
    </citation>
    <scope>NUCLEOTIDE SEQUENCE [LARGE SCALE GENOMIC DNA]</scope>
    <source>
        <strain evidence="1 2">ATCC 31255</strain>
    </source>
</reference>
<name>A0A161JW80_STRLU</name>
<evidence type="ECO:0000313" key="1">
    <source>
        <dbReference type="EMBL" id="BAU84402.1"/>
    </source>
</evidence>
<accession>A0A161JW80</accession>
<dbReference type="KEGG" id="slau:SLA_3493"/>
<proteinExistence type="predicted"/>